<protein>
    <recommendedName>
        <fullName evidence="15">Cytochrome P450</fullName>
    </recommendedName>
</protein>
<evidence type="ECO:0000256" key="2">
    <source>
        <dbReference type="ARBA" id="ARBA00004167"/>
    </source>
</evidence>
<evidence type="ECO:0000313" key="13">
    <source>
        <dbReference type="EMBL" id="OJA14104.1"/>
    </source>
</evidence>
<reference evidence="13 14" key="1">
    <citation type="submission" date="2016-03" db="EMBL/GenBank/DDBJ databases">
        <title>Comparative genomics of the ectomycorrhizal sister species Rhizopogon vinicolor and Rhizopogon vesiculosus (Basidiomycota: Boletales) reveals a divergence of the mating type B locus.</title>
        <authorList>
            <person name="Mujic A.B."/>
            <person name="Kuo A."/>
            <person name="Tritt A."/>
            <person name="Lipzen A."/>
            <person name="Chen C."/>
            <person name="Johnson J."/>
            <person name="Sharma A."/>
            <person name="Barry K."/>
            <person name="Grigoriev I.V."/>
            <person name="Spatafora J.W."/>
        </authorList>
    </citation>
    <scope>NUCLEOTIDE SEQUENCE [LARGE SCALE GENOMIC DNA]</scope>
    <source>
        <strain evidence="13 14">AM-OR11-056</strain>
    </source>
</reference>
<dbReference type="PANTHER" id="PTHR46300:SF2">
    <property type="entry name" value="CYTOCHROME P450 MONOOXYGENASE ALNH-RELATED"/>
    <property type="match status" value="1"/>
</dbReference>
<evidence type="ECO:0000256" key="1">
    <source>
        <dbReference type="ARBA" id="ARBA00001971"/>
    </source>
</evidence>
<keyword evidence="5" id="KW-0812">Transmembrane</keyword>
<dbReference type="Proteomes" id="UP000183567">
    <property type="component" value="Unassembled WGS sequence"/>
</dbReference>
<comment type="subcellular location">
    <subcellularLocation>
        <location evidence="2">Membrane</location>
        <topology evidence="2">Single-pass membrane protein</topology>
    </subcellularLocation>
</comment>
<dbReference type="STRING" id="180088.A0A1J8QKZ0"/>
<evidence type="ECO:0000256" key="8">
    <source>
        <dbReference type="ARBA" id="ARBA00023002"/>
    </source>
</evidence>
<dbReference type="InterPro" id="IPR036396">
    <property type="entry name" value="Cyt_P450_sf"/>
</dbReference>
<keyword evidence="6 12" id="KW-0479">Metal-binding</keyword>
<dbReference type="PROSITE" id="PS00086">
    <property type="entry name" value="CYTOCHROME_P450"/>
    <property type="match status" value="1"/>
</dbReference>
<keyword evidence="8 12" id="KW-0560">Oxidoreductase</keyword>
<evidence type="ECO:0000256" key="6">
    <source>
        <dbReference type="ARBA" id="ARBA00022723"/>
    </source>
</evidence>
<keyword evidence="9 12" id="KW-0408">Iron</keyword>
<keyword evidence="7" id="KW-1133">Transmembrane helix</keyword>
<comment type="cofactor">
    <cofactor evidence="1">
        <name>heme</name>
        <dbReference type="ChEBI" id="CHEBI:30413"/>
    </cofactor>
</comment>
<dbReference type="InterPro" id="IPR017972">
    <property type="entry name" value="Cyt_P450_CS"/>
</dbReference>
<keyword evidence="10 12" id="KW-0503">Monooxygenase</keyword>
<evidence type="ECO:0000256" key="5">
    <source>
        <dbReference type="ARBA" id="ARBA00022692"/>
    </source>
</evidence>
<keyword evidence="11" id="KW-0472">Membrane</keyword>
<dbReference type="Pfam" id="PF00067">
    <property type="entry name" value="p450"/>
    <property type="match status" value="1"/>
</dbReference>
<dbReference type="GO" id="GO:0005506">
    <property type="term" value="F:iron ion binding"/>
    <property type="evidence" value="ECO:0007669"/>
    <property type="project" value="InterPro"/>
</dbReference>
<sequence>MTHDAQKYPNPDEFKPERFLREDGSLTSDTMPLAFGLGRRMCAGQHLADAALWIAITSFLATFSIQKSLDEHGSEIPVVPKFSTGLIMFVDFLLYYSSLLISCCFSHPETFPCQIVPRLQDASVERLTQLTGLGPSESVNINFEPNADIVAEQS</sequence>
<evidence type="ECO:0000256" key="9">
    <source>
        <dbReference type="ARBA" id="ARBA00023004"/>
    </source>
</evidence>
<dbReference type="AlphaFoldDB" id="A0A1J8QKZ0"/>
<dbReference type="GO" id="GO:0004497">
    <property type="term" value="F:monooxygenase activity"/>
    <property type="evidence" value="ECO:0007669"/>
    <property type="project" value="UniProtKB-KW"/>
</dbReference>
<dbReference type="PANTHER" id="PTHR46300">
    <property type="entry name" value="P450, PUTATIVE (EUROFUNG)-RELATED-RELATED"/>
    <property type="match status" value="1"/>
</dbReference>
<evidence type="ECO:0000256" key="3">
    <source>
        <dbReference type="ARBA" id="ARBA00010617"/>
    </source>
</evidence>
<dbReference type="OrthoDB" id="1055148at2759"/>
<accession>A0A1J8QKZ0</accession>
<evidence type="ECO:0000256" key="10">
    <source>
        <dbReference type="ARBA" id="ARBA00023033"/>
    </source>
</evidence>
<gene>
    <name evidence="13" type="ORF">AZE42_09828</name>
</gene>
<evidence type="ECO:0000256" key="12">
    <source>
        <dbReference type="RuleBase" id="RU000461"/>
    </source>
</evidence>
<evidence type="ECO:0008006" key="15">
    <source>
        <dbReference type="Google" id="ProtNLM"/>
    </source>
</evidence>
<name>A0A1J8QKZ0_9AGAM</name>
<dbReference type="InterPro" id="IPR001128">
    <property type="entry name" value="Cyt_P450"/>
</dbReference>
<dbReference type="EMBL" id="LVVM01003884">
    <property type="protein sequence ID" value="OJA14104.1"/>
    <property type="molecule type" value="Genomic_DNA"/>
</dbReference>
<evidence type="ECO:0000256" key="11">
    <source>
        <dbReference type="ARBA" id="ARBA00023136"/>
    </source>
</evidence>
<dbReference type="SUPFAM" id="SSF48264">
    <property type="entry name" value="Cytochrome P450"/>
    <property type="match status" value="1"/>
</dbReference>
<dbReference type="GO" id="GO:0020037">
    <property type="term" value="F:heme binding"/>
    <property type="evidence" value="ECO:0007669"/>
    <property type="project" value="InterPro"/>
</dbReference>
<dbReference type="InterPro" id="IPR050364">
    <property type="entry name" value="Cytochrome_P450_fung"/>
</dbReference>
<comment type="caution">
    <text evidence="13">The sequence shown here is derived from an EMBL/GenBank/DDBJ whole genome shotgun (WGS) entry which is preliminary data.</text>
</comment>
<dbReference type="GO" id="GO:0016020">
    <property type="term" value="C:membrane"/>
    <property type="evidence" value="ECO:0007669"/>
    <property type="project" value="UniProtKB-SubCell"/>
</dbReference>
<keyword evidence="14" id="KW-1185">Reference proteome</keyword>
<evidence type="ECO:0000256" key="7">
    <source>
        <dbReference type="ARBA" id="ARBA00022989"/>
    </source>
</evidence>
<proteinExistence type="inferred from homology"/>
<dbReference type="Gene3D" id="1.10.630.10">
    <property type="entry name" value="Cytochrome P450"/>
    <property type="match status" value="1"/>
</dbReference>
<dbReference type="GO" id="GO:0016705">
    <property type="term" value="F:oxidoreductase activity, acting on paired donors, with incorporation or reduction of molecular oxygen"/>
    <property type="evidence" value="ECO:0007669"/>
    <property type="project" value="InterPro"/>
</dbReference>
<organism evidence="13 14">
    <name type="scientific">Rhizopogon vesiculosus</name>
    <dbReference type="NCBI Taxonomy" id="180088"/>
    <lineage>
        <taxon>Eukaryota</taxon>
        <taxon>Fungi</taxon>
        <taxon>Dikarya</taxon>
        <taxon>Basidiomycota</taxon>
        <taxon>Agaricomycotina</taxon>
        <taxon>Agaricomycetes</taxon>
        <taxon>Agaricomycetidae</taxon>
        <taxon>Boletales</taxon>
        <taxon>Suillineae</taxon>
        <taxon>Rhizopogonaceae</taxon>
        <taxon>Rhizopogon</taxon>
    </lineage>
</organism>
<evidence type="ECO:0000256" key="4">
    <source>
        <dbReference type="ARBA" id="ARBA00022617"/>
    </source>
</evidence>
<keyword evidence="4 12" id="KW-0349">Heme</keyword>
<evidence type="ECO:0000313" key="14">
    <source>
        <dbReference type="Proteomes" id="UP000183567"/>
    </source>
</evidence>
<comment type="similarity">
    <text evidence="3 12">Belongs to the cytochrome P450 family.</text>
</comment>